<proteinExistence type="predicted"/>
<dbReference type="STRING" id="1802061.A3A93_04265"/>
<dbReference type="EMBL" id="MGAL01000035">
    <property type="protein sequence ID" value="OGK47213.1"/>
    <property type="molecule type" value="Genomic_DNA"/>
</dbReference>
<gene>
    <name evidence="1" type="ORF">A3A93_04265</name>
</gene>
<evidence type="ECO:0008006" key="3">
    <source>
        <dbReference type="Google" id="ProtNLM"/>
    </source>
</evidence>
<accession>A0A1F7IV29</accession>
<dbReference type="Proteomes" id="UP000177141">
    <property type="component" value="Unassembled WGS sequence"/>
</dbReference>
<organism evidence="1 2">
    <name type="scientific">Candidatus Roizmanbacteria bacterium RIFCSPLOWO2_01_FULL_38_12</name>
    <dbReference type="NCBI Taxonomy" id="1802061"/>
    <lineage>
        <taxon>Bacteria</taxon>
        <taxon>Candidatus Roizmaniibacteriota</taxon>
    </lineage>
</organism>
<dbReference type="AlphaFoldDB" id="A0A1F7IV29"/>
<reference evidence="1 2" key="1">
    <citation type="journal article" date="2016" name="Nat. Commun.">
        <title>Thousands of microbial genomes shed light on interconnected biogeochemical processes in an aquifer system.</title>
        <authorList>
            <person name="Anantharaman K."/>
            <person name="Brown C.T."/>
            <person name="Hug L.A."/>
            <person name="Sharon I."/>
            <person name="Castelle C.J."/>
            <person name="Probst A.J."/>
            <person name="Thomas B.C."/>
            <person name="Singh A."/>
            <person name="Wilkins M.J."/>
            <person name="Karaoz U."/>
            <person name="Brodie E.L."/>
            <person name="Williams K.H."/>
            <person name="Hubbard S.S."/>
            <person name="Banfield J.F."/>
        </authorList>
    </citation>
    <scope>NUCLEOTIDE SEQUENCE [LARGE SCALE GENOMIC DNA]</scope>
</reference>
<evidence type="ECO:0000313" key="1">
    <source>
        <dbReference type="EMBL" id="OGK47213.1"/>
    </source>
</evidence>
<comment type="caution">
    <text evidence="1">The sequence shown here is derived from an EMBL/GenBank/DDBJ whole genome shotgun (WGS) entry which is preliminary data.</text>
</comment>
<evidence type="ECO:0000313" key="2">
    <source>
        <dbReference type="Proteomes" id="UP000177141"/>
    </source>
</evidence>
<protein>
    <recommendedName>
        <fullName evidence="3">DUF304 domain-containing protein</fullName>
    </recommendedName>
</protein>
<sequence>MVQLKYPIYQYKSTDFKRVSFSAKSVFPFDLFPDEIRIDEDKVDIIYIQFLLGREVASIPIKNINSVSSVSNGIFGSVSIDLIGFHKDPEPIRFLWSNEAEKARKLINQLVCQNKEVSTMRTSSAT</sequence>
<name>A0A1F7IV29_9BACT</name>